<evidence type="ECO:0000313" key="4">
    <source>
        <dbReference type="Proteomes" id="UP000004931"/>
    </source>
</evidence>
<dbReference type="OrthoDB" id="9790252at2"/>
<proteinExistence type="predicted"/>
<dbReference type="STRING" id="247633.GP2143_08004"/>
<dbReference type="Proteomes" id="UP000004931">
    <property type="component" value="Unassembled WGS sequence"/>
</dbReference>
<reference evidence="3 4" key="1">
    <citation type="journal article" date="2010" name="J. Bacteriol.">
        <title>Genome sequence of the oligotrophic marine Gammaproteobacterium HTCC2143, isolated from the Oregon Coast.</title>
        <authorList>
            <person name="Oh H.M."/>
            <person name="Kang I."/>
            <person name="Ferriera S."/>
            <person name="Giovannoni S.J."/>
            <person name="Cho J.C."/>
        </authorList>
    </citation>
    <scope>NUCLEOTIDE SEQUENCE [LARGE SCALE GENOMIC DNA]</scope>
    <source>
        <strain evidence="3 4">HTCC2143</strain>
    </source>
</reference>
<dbReference type="Pfam" id="PF13413">
    <property type="entry name" value="HTH_25"/>
    <property type="match status" value="1"/>
</dbReference>
<dbReference type="eggNOG" id="COG1426">
    <property type="taxonomic scope" value="Bacteria"/>
</dbReference>
<dbReference type="InterPro" id="IPR025194">
    <property type="entry name" value="RodZ-like_C"/>
</dbReference>
<dbReference type="Pfam" id="PF13464">
    <property type="entry name" value="RodZ_C"/>
    <property type="match status" value="1"/>
</dbReference>
<gene>
    <name evidence="3" type="ORF">GP2143_08004</name>
</gene>
<accession>A0YCF8</accession>
<dbReference type="PANTHER" id="PTHR34475">
    <property type="match status" value="1"/>
</dbReference>
<keyword evidence="1" id="KW-0472">Membrane</keyword>
<dbReference type="InterPro" id="IPR050400">
    <property type="entry name" value="Bact_Cytoskel_RodZ"/>
</dbReference>
<dbReference type="InterPro" id="IPR010982">
    <property type="entry name" value="Lambda_DNA-bd_dom_sf"/>
</dbReference>
<evidence type="ECO:0000256" key="1">
    <source>
        <dbReference type="SAM" id="Phobius"/>
    </source>
</evidence>
<dbReference type="EMBL" id="AAVT01000003">
    <property type="protein sequence ID" value="EAW31477.1"/>
    <property type="molecule type" value="Genomic_DNA"/>
</dbReference>
<protein>
    <recommendedName>
        <fullName evidence="2">Cytoskeleton protein RodZ-like C-terminal domain-containing protein</fullName>
    </recommendedName>
</protein>
<feature type="domain" description="Cytoskeleton protein RodZ-like C-terminal" evidence="2">
    <location>
        <begin position="208"/>
        <end position="278"/>
    </location>
</feature>
<keyword evidence="1" id="KW-1133">Transmembrane helix</keyword>
<organism evidence="3 4">
    <name type="scientific">marine gamma proteobacterium HTCC2143</name>
    <dbReference type="NCBI Taxonomy" id="247633"/>
    <lineage>
        <taxon>Bacteria</taxon>
        <taxon>Pseudomonadati</taxon>
        <taxon>Pseudomonadota</taxon>
        <taxon>Gammaproteobacteria</taxon>
        <taxon>Cellvibrionales</taxon>
        <taxon>Spongiibacteraceae</taxon>
        <taxon>BD1-7 clade</taxon>
    </lineage>
</organism>
<feature type="transmembrane region" description="Helical" evidence="1">
    <location>
        <begin position="107"/>
        <end position="126"/>
    </location>
</feature>
<comment type="caution">
    <text evidence="3">The sequence shown here is derived from an EMBL/GenBank/DDBJ whole genome shotgun (WGS) entry which is preliminary data.</text>
</comment>
<dbReference type="AlphaFoldDB" id="A0YCF8"/>
<keyword evidence="4" id="KW-1185">Reference proteome</keyword>
<evidence type="ECO:0000259" key="2">
    <source>
        <dbReference type="Pfam" id="PF13464"/>
    </source>
</evidence>
<name>A0YCF8_9GAMM</name>
<sequence>MSEETNETPGQLLRVERERMGFSVRQMAEKLHLLPYQVEALEADDYLILNGDIFCRGYLKTYAGLLGMDAKLLVDAYMSIRPERPENDYPMTASTSQIQRPHKGRSIQYWCLAASLVVIVVLWFYGSRVSVDGGEVVGVAEFIVDGSGENAVAATGKRRKDKTTADSLSAPETAVGNRQSNIIGLLPADISLDERDIAVTSPEGLLSFRFSGDCWVKVTDGQNVVLFAELKQAEERLQLSGVAPFNVLLGFAANVEMEYNGEPVSIRVNQKNNSANFTVGQL</sequence>
<dbReference type="PANTHER" id="PTHR34475:SF1">
    <property type="entry name" value="CYTOSKELETON PROTEIN RODZ"/>
    <property type="match status" value="1"/>
</dbReference>
<dbReference type="Gene3D" id="1.10.260.40">
    <property type="entry name" value="lambda repressor-like DNA-binding domains"/>
    <property type="match status" value="1"/>
</dbReference>
<keyword evidence="1" id="KW-0812">Transmembrane</keyword>
<evidence type="ECO:0000313" key="3">
    <source>
        <dbReference type="EMBL" id="EAW31477.1"/>
    </source>
</evidence>
<dbReference type="GO" id="GO:0003677">
    <property type="term" value="F:DNA binding"/>
    <property type="evidence" value="ECO:0007669"/>
    <property type="project" value="InterPro"/>
</dbReference>